<dbReference type="Pfam" id="PF16757">
    <property type="entry name" value="Fucosidase_C"/>
    <property type="match status" value="1"/>
</dbReference>
<accession>A0A914CLF9</accession>
<keyword evidence="3" id="KW-1185">Reference proteome</keyword>
<feature type="region of interest" description="Disordered" evidence="1">
    <location>
        <begin position="126"/>
        <end position="173"/>
    </location>
</feature>
<protein>
    <submittedName>
        <fullName evidence="4">Alpha-L-fucosidase C-terminal domain-containing protein</fullName>
    </submittedName>
</protein>
<dbReference type="WBParaSite" id="ACRNAN_scaffold1214.g20130.t1">
    <property type="protein sequence ID" value="ACRNAN_scaffold1214.g20130.t1"/>
    <property type="gene ID" value="ACRNAN_scaffold1214.g20130"/>
</dbReference>
<reference evidence="4" key="1">
    <citation type="submission" date="2022-11" db="UniProtKB">
        <authorList>
            <consortium name="WormBaseParasite"/>
        </authorList>
    </citation>
    <scope>IDENTIFICATION</scope>
</reference>
<evidence type="ECO:0000256" key="1">
    <source>
        <dbReference type="SAM" id="MobiDB-lite"/>
    </source>
</evidence>
<evidence type="ECO:0000313" key="4">
    <source>
        <dbReference type="WBParaSite" id="ACRNAN_scaffold1214.g20130.t1"/>
    </source>
</evidence>
<evidence type="ECO:0000259" key="2">
    <source>
        <dbReference type="Pfam" id="PF16757"/>
    </source>
</evidence>
<feature type="compositionally biased region" description="Low complexity" evidence="1">
    <location>
        <begin position="137"/>
        <end position="173"/>
    </location>
</feature>
<organism evidence="3 4">
    <name type="scientific">Acrobeloides nanus</name>
    <dbReference type="NCBI Taxonomy" id="290746"/>
    <lineage>
        <taxon>Eukaryota</taxon>
        <taxon>Metazoa</taxon>
        <taxon>Ecdysozoa</taxon>
        <taxon>Nematoda</taxon>
        <taxon>Chromadorea</taxon>
        <taxon>Rhabditida</taxon>
        <taxon>Tylenchina</taxon>
        <taxon>Cephalobomorpha</taxon>
        <taxon>Cephaloboidea</taxon>
        <taxon>Cephalobidae</taxon>
        <taxon>Acrobeloides</taxon>
    </lineage>
</organism>
<dbReference type="Gene3D" id="2.60.40.1180">
    <property type="entry name" value="Golgi alpha-mannosidase II"/>
    <property type="match status" value="1"/>
</dbReference>
<proteinExistence type="predicted"/>
<sequence>MKDTPYGLVMFHGIGMLLMYTSQVRNNATLDPYRLYNNQTQANTIIYAFVINWPIDNLVNLPHVNATSNTKVNLFGINGSIPLSWTQPFALGGGIQVNISNVSLRLFPCKYAFVLKIEYAADQNAPPGLGQGPAPSPSAISSSSTQPSNPASGTSPSNNSGSSPTTAQHSSTQQQTKSAKILIIVLFFYMLL</sequence>
<dbReference type="InterPro" id="IPR031919">
    <property type="entry name" value="Fucosidase_C"/>
</dbReference>
<dbReference type="InterPro" id="IPR013780">
    <property type="entry name" value="Glyco_hydro_b"/>
</dbReference>
<dbReference type="Proteomes" id="UP000887540">
    <property type="component" value="Unplaced"/>
</dbReference>
<evidence type="ECO:0000313" key="3">
    <source>
        <dbReference type="Proteomes" id="UP000887540"/>
    </source>
</evidence>
<feature type="domain" description="Alpha-L-fucosidase C-terminal" evidence="2">
    <location>
        <begin position="36"/>
        <end position="118"/>
    </location>
</feature>
<name>A0A914CLF9_9BILA</name>
<dbReference type="AlphaFoldDB" id="A0A914CLF9"/>